<evidence type="ECO:0000259" key="1">
    <source>
        <dbReference type="Pfam" id="PF21546"/>
    </source>
</evidence>
<accession>I8T722</accession>
<dbReference type="RefSeq" id="WP_007186271.1">
    <property type="nucleotide sequence ID" value="NZ_AKGD01000002.1"/>
</dbReference>
<organism evidence="2 3">
    <name type="scientific">Hydrocarboniphaga effusa AP103</name>
    <dbReference type="NCBI Taxonomy" id="1172194"/>
    <lineage>
        <taxon>Bacteria</taxon>
        <taxon>Pseudomonadati</taxon>
        <taxon>Pseudomonadota</taxon>
        <taxon>Gammaproteobacteria</taxon>
        <taxon>Nevskiales</taxon>
        <taxon>Nevskiaceae</taxon>
        <taxon>Hydrocarboniphaga</taxon>
    </lineage>
</organism>
<reference evidence="2 3" key="1">
    <citation type="journal article" date="2012" name="J. Bacteriol.">
        <title>Genome Sequence of n-Alkane-Degrading Hydrocarboniphaga effusa Strain AP103T (ATCC BAA-332T).</title>
        <authorList>
            <person name="Chang H.K."/>
            <person name="Zylstra G.J."/>
            <person name="Chae J.C."/>
        </authorList>
    </citation>
    <scope>NUCLEOTIDE SEQUENCE [LARGE SCALE GENOMIC DNA]</scope>
    <source>
        <strain evidence="2 3">AP103</strain>
    </source>
</reference>
<protein>
    <submittedName>
        <fullName evidence="2">Carbohydrate kinase, FGGY</fullName>
    </submittedName>
</protein>
<dbReference type="EMBL" id="AKGD01000002">
    <property type="protein sequence ID" value="EIT69750.1"/>
    <property type="molecule type" value="Genomic_DNA"/>
</dbReference>
<comment type="caution">
    <text evidence="2">The sequence shown here is derived from an EMBL/GenBank/DDBJ whole genome shotgun (WGS) entry which is preliminary data.</text>
</comment>
<feature type="domain" description="Carbohydrate kinase FGGY C-terminal" evidence="1">
    <location>
        <begin position="252"/>
        <end position="433"/>
    </location>
</feature>
<keyword evidence="2" id="KW-0808">Transferase</keyword>
<dbReference type="PATRIC" id="fig|1172194.4.peg.3231"/>
<name>I8T722_9GAMM</name>
<dbReference type="Pfam" id="PF21546">
    <property type="entry name" value="FGGY_C_2"/>
    <property type="match status" value="1"/>
</dbReference>
<dbReference type="CDD" id="cd07772">
    <property type="entry name" value="ASKHA_NBD_FGGY_NaCK-like"/>
    <property type="match status" value="1"/>
</dbReference>
<evidence type="ECO:0000313" key="3">
    <source>
        <dbReference type="Proteomes" id="UP000003704"/>
    </source>
</evidence>
<keyword evidence="3" id="KW-1185">Reference proteome</keyword>
<gene>
    <name evidence="2" type="ORF">WQQ_33320</name>
</gene>
<dbReference type="STRING" id="1172194.WQQ_33320"/>
<sequence>MLPGRVIVLDVGKTLAKLSLWDAQGRLLEQRARPNYRSLAAAGYRALDTEGIEAWVADVLVEFAKLGPVAAIVPVGHGAAAAVIRDGRLACAVPDYEDKPPPAMRARYDQDRDAFALTGSPALPCGLNLGVQLHWLESQWPDLLSGDALILPWPQFWAWKLSGVAVSEISSFGCHSDLWMPLAGRPSMLAQQRGWAARFAPLRHARDVIGTLSAQWSARTGLSSDVQILCGLHDSNAALLAARGHAEIAGHEATVVSTGTWFVAMRLPATAAKLEIASLPERRDCLMNLDVDAGLVPSARFMGGRELEVLGGIGETDQQAAALDAIPSLLARDVMALPNWAPGVGPYPAHRGRWLVEPASASERCAAAGLYAALMTDVLLELIDARECLLIEGRFAQCDVYVRALATMRPDCPVYVGGAHDGVAYGALRLLAASLQPVMSLQKAVPLPVDLSAYKTRWRASAERPQ</sequence>
<proteinExistence type="predicted"/>
<dbReference type="SUPFAM" id="SSF53067">
    <property type="entry name" value="Actin-like ATPase domain"/>
    <property type="match status" value="1"/>
</dbReference>
<dbReference type="Gene3D" id="3.30.420.40">
    <property type="match status" value="2"/>
</dbReference>
<evidence type="ECO:0000313" key="2">
    <source>
        <dbReference type="EMBL" id="EIT69750.1"/>
    </source>
</evidence>
<dbReference type="InterPro" id="IPR049382">
    <property type="entry name" value="FGGY_C_2"/>
</dbReference>
<dbReference type="Proteomes" id="UP000003704">
    <property type="component" value="Unassembled WGS sequence"/>
</dbReference>
<keyword evidence="2" id="KW-0418">Kinase</keyword>
<dbReference type="AlphaFoldDB" id="I8T722"/>
<dbReference type="InterPro" id="IPR043129">
    <property type="entry name" value="ATPase_NBD"/>
</dbReference>
<dbReference type="GO" id="GO:0016301">
    <property type="term" value="F:kinase activity"/>
    <property type="evidence" value="ECO:0007669"/>
    <property type="project" value="UniProtKB-KW"/>
</dbReference>